<comment type="caution">
    <text evidence="1">The sequence shown here is derived from an EMBL/GenBank/DDBJ whole genome shotgun (WGS) entry which is preliminary data.</text>
</comment>
<feature type="non-terminal residue" evidence="1">
    <location>
        <position position="1"/>
    </location>
</feature>
<proteinExistence type="predicted"/>
<sequence>AQYGYGPITSENGQESTSTVPLTSDQTADLAGAGRVFEYSVIGLFIGSLFFGTFRSWRPHLSFWEPQASRIGAFVALFVFAARILAYWGVSLAIVVKNLRDILISHPTASIAERFDIANEGSLRLYLAEVYLPMINYILSDAVVVWRAWTLWPQRRWLIFPVPFFFISGSLMTTFVIGGLKIRALTNDSDEIELVLAYMQIVSWSLSLGTNFVATVLVGLKAWKFRRSIGRDLKDSERRVRVEKILTLLVETGALYCFTQVALVVSWFIPLSNTTAWASDVFDAAAVQLAAIYPTVIIALVSLDR</sequence>
<protein>
    <submittedName>
        <fullName evidence="1">Uncharacterized protein</fullName>
    </submittedName>
</protein>
<reference evidence="1" key="1">
    <citation type="submission" date="2021-02" db="EMBL/GenBank/DDBJ databases">
        <authorList>
            <consortium name="DOE Joint Genome Institute"/>
            <person name="Ahrendt S."/>
            <person name="Looney B.P."/>
            <person name="Miyauchi S."/>
            <person name="Morin E."/>
            <person name="Drula E."/>
            <person name="Courty P.E."/>
            <person name="Chicoki N."/>
            <person name="Fauchery L."/>
            <person name="Kohler A."/>
            <person name="Kuo A."/>
            <person name="Labutti K."/>
            <person name="Pangilinan J."/>
            <person name="Lipzen A."/>
            <person name="Riley R."/>
            <person name="Andreopoulos W."/>
            <person name="He G."/>
            <person name="Johnson J."/>
            <person name="Barry K.W."/>
            <person name="Grigoriev I.V."/>
            <person name="Nagy L."/>
            <person name="Hibbett D."/>
            <person name="Henrissat B."/>
            <person name="Matheny P.B."/>
            <person name="Labbe J."/>
            <person name="Martin F."/>
        </authorList>
    </citation>
    <scope>NUCLEOTIDE SEQUENCE</scope>
    <source>
        <strain evidence="1">EC-137</strain>
    </source>
</reference>
<accession>A0ACB8QCM9</accession>
<keyword evidence="2" id="KW-1185">Reference proteome</keyword>
<reference evidence="1" key="2">
    <citation type="journal article" date="2022" name="New Phytol.">
        <title>Evolutionary transition to the ectomycorrhizal habit in the genomes of a hyperdiverse lineage of mushroom-forming fungi.</title>
        <authorList>
            <person name="Looney B."/>
            <person name="Miyauchi S."/>
            <person name="Morin E."/>
            <person name="Drula E."/>
            <person name="Courty P.E."/>
            <person name="Kohler A."/>
            <person name="Kuo A."/>
            <person name="LaButti K."/>
            <person name="Pangilinan J."/>
            <person name="Lipzen A."/>
            <person name="Riley R."/>
            <person name="Andreopoulos W."/>
            <person name="He G."/>
            <person name="Johnson J."/>
            <person name="Nolan M."/>
            <person name="Tritt A."/>
            <person name="Barry K.W."/>
            <person name="Grigoriev I.V."/>
            <person name="Nagy L.G."/>
            <person name="Hibbett D."/>
            <person name="Henrissat B."/>
            <person name="Matheny P.B."/>
            <person name="Labbe J."/>
            <person name="Martin F.M."/>
        </authorList>
    </citation>
    <scope>NUCLEOTIDE SEQUENCE</scope>
    <source>
        <strain evidence="1">EC-137</strain>
    </source>
</reference>
<organism evidence="1 2">
    <name type="scientific">Vararia minispora EC-137</name>
    <dbReference type="NCBI Taxonomy" id="1314806"/>
    <lineage>
        <taxon>Eukaryota</taxon>
        <taxon>Fungi</taxon>
        <taxon>Dikarya</taxon>
        <taxon>Basidiomycota</taxon>
        <taxon>Agaricomycotina</taxon>
        <taxon>Agaricomycetes</taxon>
        <taxon>Russulales</taxon>
        <taxon>Lachnocladiaceae</taxon>
        <taxon>Vararia</taxon>
    </lineage>
</organism>
<feature type="non-terminal residue" evidence="1">
    <location>
        <position position="305"/>
    </location>
</feature>
<name>A0ACB8QCM9_9AGAM</name>
<dbReference type="EMBL" id="MU273680">
    <property type="protein sequence ID" value="KAI0029373.1"/>
    <property type="molecule type" value="Genomic_DNA"/>
</dbReference>
<evidence type="ECO:0000313" key="1">
    <source>
        <dbReference type="EMBL" id="KAI0029373.1"/>
    </source>
</evidence>
<evidence type="ECO:0000313" key="2">
    <source>
        <dbReference type="Proteomes" id="UP000814128"/>
    </source>
</evidence>
<dbReference type="Proteomes" id="UP000814128">
    <property type="component" value="Unassembled WGS sequence"/>
</dbReference>
<gene>
    <name evidence="1" type="ORF">K488DRAFT_28803</name>
</gene>